<keyword evidence="1" id="KW-0472">Membrane</keyword>
<proteinExistence type="predicted"/>
<dbReference type="Proteomes" id="UP000183832">
    <property type="component" value="Unassembled WGS sequence"/>
</dbReference>
<evidence type="ECO:0000256" key="1">
    <source>
        <dbReference type="SAM" id="Phobius"/>
    </source>
</evidence>
<keyword evidence="1" id="KW-1133">Transmembrane helix</keyword>
<reference evidence="2 3" key="1">
    <citation type="submission" date="2015-04" db="EMBL/GenBank/DDBJ databases">
        <authorList>
            <person name="Syromyatnikov M.Y."/>
            <person name="Popov V.N."/>
        </authorList>
    </citation>
    <scope>NUCLEOTIDE SEQUENCE [LARGE SCALE GENOMIC DNA]</scope>
</reference>
<gene>
    <name evidence="2" type="ORF">CLUMA_CG020101</name>
</gene>
<evidence type="ECO:0000313" key="3">
    <source>
        <dbReference type="Proteomes" id="UP000183832"/>
    </source>
</evidence>
<evidence type="ECO:0000313" key="2">
    <source>
        <dbReference type="EMBL" id="CRL07104.1"/>
    </source>
</evidence>
<feature type="transmembrane region" description="Helical" evidence="1">
    <location>
        <begin position="21"/>
        <end position="38"/>
    </location>
</feature>
<sequence>MTSRLTKELIDFHNCIICSKLVRFQFGIKIYLMAIIYIS</sequence>
<name>A0A1J1J3X7_9DIPT</name>
<keyword evidence="3" id="KW-1185">Reference proteome</keyword>
<organism evidence="2 3">
    <name type="scientific">Clunio marinus</name>
    <dbReference type="NCBI Taxonomy" id="568069"/>
    <lineage>
        <taxon>Eukaryota</taxon>
        <taxon>Metazoa</taxon>
        <taxon>Ecdysozoa</taxon>
        <taxon>Arthropoda</taxon>
        <taxon>Hexapoda</taxon>
        <taxon>Insecta</taxon>
        <taxon>Pterygota</taxon>
        <taxon>Neoptera</taxon>
        <taxon>Endopterygota</taxon>
        <taxon>Diptera</taxon>
        <taxon>Nematocera</taxon>
        <taxon>Chironomoidea</taxon>
        <taxon>Chironomidae</taxon>
        <taxon>Clunio</taxon>
    </lineage>
</organism>
<accession>A0A1J1J3X7</accession>
<dbReference type="EMBL" id="CVRI01000070">
    <property type="protein sequence ID" value="CRL07104.1"/>
    <property type="molecule type" value="Genomic_DNA"/>
</dbReference>
<dbReference type="AlphaFoldDB" id="A0A1J1J3X7"/>
<protein>
    <submittedName>
        <fullName evidence="2">CLUMA_CG020101, isoform A</fullName>
    </submittedName>
</protein>
<keyword evidence="1" id="KW-0812">Transmembrane</keyword>